<dbReference type="Proteomes" id="UP000269289">
    <property type="component" value="Unassembled WGS sequence"/>
</dbReference>
<dbReference type="InterPro" id="IPR006046">
    <property type="entry name" value="Alpha_amylase"/>
</dbReference>
<protein>
    <recommendedName>
        <fullName evidence="3">Alpha-amylase</fullName>
        <ecNumber evidence="3">3.2.1.1</ecNumber>
    </recommendedName>
</protein>
<keyword evidence="3" id="KW-0326">Glycosidase</keyword>
<evidence type="ECO:0000313" key="7">
    <source>
        <dbReference type="Proteomes" id="UP000269289"/>
    </source>
</evidence>
<feature type="compositionally biased region" description="Low complexity" evidence="4">
    <location>
        <begin position="528"/>
        <end position="537"/>
    </location>
</feature>
<dbReference type="InterPro" id="IPR045857">
    <property type="entry name" value="O16G_dom_2"/>
</dbReference>
<dbReference type="Gene3D" id="3.20.20.80">
    <property type="entry name" value="Glycosidases"/>
    <property type="match status" value="1"/>
</dbReference>
<evidence type="ECO:0000259" key="5">
    <source>
        <dbReference type="SMART" id="SM00642"/>
    </source>
</evidence>
<keyword evidence="3" id="KW-0119">Carbohydrate metabolism</keyword>
<evidence type="ECO:0000256" key="3">
    <source>
        <dbReference type="RuleBase" id="RU361134"/>
    </source>
</evidence>
<comment type="caution">
    <text evidence="6">The sequence shown here is derived from an EMBL/GenBank/DDBJ whole genome shotgun (WGS) entry which is preliminary data.</text>
</comment>
<keyword evidence="7" id="KW-1185">Reference proteome</keyword>
<dbReference type="RefSeq" id="WP_122149564.1">
    <property type="nucleotide sequence ID" value="NZ_RFFI01000058.1"/>
</dbReference>
<dbReference type="Pfam" id="PF00128">
    <property type="entry name" value="Alpha-amylase"/>
    <property type="match status" value="2"/>
</dbReference>
<dbReference type="OrthoDB" id="9043248at2"/>
<dbReference type="EMBL" id="RFFI01000058">
    <property type="protein sequence ID" value="RMI09164.1"/>
    <property type="molecule type" value="Genomic_DNA"/>
</dbReference>
<dbReference type="PANTHER" id="PTHR10357">
    <property type="entry name" value="ALPHA-AMYLASE FAMILY MEMBER"/>
    <property type="match status" value="1"/>
</dbReference>
<organism evidence="6 7">
    <name type="scientific">Cellulomonas triticagri</name>
    <dbReference type="NCBI Taxonomy" id="2483352"/>
    <lineage>
        <taxon>Bacteria</taxon>
        <taxon>Bacillati</taxon>
        <taxon>Actinomycetota</taxon>
        <taxon>Actinomycetes</taxon>
        <taxon>Micrococcales</taxon>
        <taxon>Cellulomonadaceae</taxon>
        <taxon>Cellulomonas</taxon>
    </lineage>
</organism>
<evidence type="ECO:0000256" key="1">
    <source>
        <dbReference type="ARBA" id="ARBA00008061"/>
    </source>
</evidence>
<feature type="domain" description="Glycosyl hydrolase family 13 catalytic" evidence="5">
    <location>
        <begin position="22"/>
        <end position="406"/>
    </location>
</feature>
<dbReference type="PRINTS" id="PR00110">
    <property type="entry name" value="ALPHAAMYLASE"/>
</dbReference>
<dbReference type="GO" id="GO:0004556">
    <property type="term" value="F:alpha-amylase activity"/>
    <property type="evidence" value="ECO:0007669"/>
    <property type="project" value="UniProtKB-UniRule"/>
</dbReference>
<comment type="similarity">
    <text evidence="1 2">Belongs to the glycosyl hydrolase 13 family.</text>
</comment>
<comment type="catalytic activity">
    <reaction evidence="3">
        <text>Endohydrolysis of (1-&gt;4)-alpha-D-glucosidic linkages in polysaccharides containing three or more (1-&gt;4)-alpha-linked D-glucose units.</text>
        <dbReference type="EC" id="3.2.1.1"/>
    </reaction>
</comment>
<dbReference type="InterPro" id="IPR006047">
    <property type="entry name" value="GH13_cat_dom"/>
</dbReference>
<dbReference type="PANTHER" id="PTHR10357:SF219">
    <property type="entry name" value="MALTOSE ALPHA-D-GLUCOSYLTRANSFERASE"/>
    <property type="match status" value="1"/>
</dbReference>
<feature type="region of interest" description="Disordered" evidence="4">
    <location>
        <begin position="518"/>
        <end position="537"/>
    </location>
</feature>
<proteinExistence type="inferred from homology"/>
<evidence type="ECO:0000256" key="2">
    <source>
        <dbReference type="RuleBase" id="RU003615"/>
    </source>
</evidence>
<evidence type="ECO:0000256" key="4">
    <source>
        <dbReference type="SAM" id="MobiDB-lite"/>
    </source>
</evidence>
<dbReference type="GO" id="GO:0043169">
    <property type="term" value="F:cation binding"/>
    <property type="evidence" value="ECO:0007669"/>
    <property type="project" value="InterPro"/>
</dbReference>
<dbReference type="CDD" id="cd11334">
    <property type="entry name" value="AmyAc_TreS"/>
    <property type="match status" value="1"/>
</dbReference>
<dbReference type="EC" id="3.2.1.1" evidence="3"/>
<gene>
    <name evidence="6" type="ORF">EBM89_11485</name>
</gene>
<sequence>MRIRDTGDLWWKSAVVYCLDVETYMDWDDDGTGDLPGLVQRLDHLAELGVTCLWLMPFYPTADRDDGYDITDFFGVDPRLGDAGDLVELVRTARDRGIRVIADLVVNHTSDRHPWFRSARSSPDSPYRDFYVWRTDTPPPTQDEVIFPDQEDGIWTWDEKAEAWYRHRFYRHQPDLNTANPQVRDAIAKVVGYWAELGLSGFRVDAVPFMLADAASSPHDDIEHPHEFLKALRSFLSRRTGDSILMGEVNLPYDEQRLFFGDHDADGSAEGDELTLQFDFVAMQQMYLALARGDAGPLAQALRDRPAIPHDAQWATFVRNHDELTLDKLSDDERAEVFAAFGPDEDMQLYGRGLRRRLPPMLDGDPRRVRMVYSLLLTLPGTPVLFYGEEIGMGENLAADGRLAVRTPMQWTSGPNGGFSAAPPRRLSGPVTDGGFGPEHVNVADQRRDPDSLLRWLQSLLRRYRECPELGWAERAEILDQPHPAVLAHRCTWQDASMVALHNLGPDAVTVPLRLADAVRDPGDPGPADGTASTASHAADDTVVHLVDVLEDGGYALGEDGRVEVELPGYGYRWLRVVRPGSRRLL</sequence>
<dbReference type="Gene3D" id="2.60.40.1180">
    <property type="entry name" value="Golgi alpha-mannosidase II"/>
    <property type="match status" value="1"/>
</dbReference>
<dbReference type="SMART" id="SM00642">
    <property type="entry name" value="Aamy"/>
    <property type="match status" value="1"/>
</dbReference>
<accession>A0A3M2J8F6</accession>
<name>A0A3M2J8F6_9CELL</name>
<dbReference type="SUPFAM" id="SSF51445">
    <property type="entry name" value="(Trans)glycosidases"/>
    <property type="match status" value="1"/>
</dbReference>
<keyword evidence="3" id="KW-0378">Hydrolase</keyword>
<dbReference type="GO" id="GO:0005975">
    <property type="term" value="P:carbohydrate metabolic process"/>
    <property type="evidence" value="ECO:0007669"/>
    <property type="project" value="InterPro"/>
</dbReference>
<dbReference type="AlphaFoldDB" id="A0A3M2J8F6"/>
<evidence type="ECO:0000313" key="6">
    <source>
        <dbReference type="EMBL" id="RMI09164.1"/>
    </source>
</evidence>
<dbReference type="InterPro" id="IPR013780">
    <property type="entry name" value="Glyco_hydro_b"/>
</dbReference>
<reference evidence="6 7" key="1">
    <citation type="submission" date="2018-10" db="EMBL/GenBank/DDBJ databases">
        <title>Isolation, diversity and antifungal activity of actinobacteria from wheat.</title>
        <authorList>
            <person name="Han C."/>
        </authorList>
    </citation>
    <scope>NUCLEOTIDE SEQUENCE [LARGE SCALE GENOMIC DNA]</scope>
    <source>
        <strain evidence="6 7">NEAU-YY56</strain>
    </source>
</reference>
<dbReference type="InterPro" id="IPR017853">
    <property type="entry name" value="GH"/>
</dbReference>
<dbReference type="Gene3D" id="3.90.400.10">
    <property type="entry name" value="Oligo-1,6-glucosidase, Domain 2"/>
    <property type="match status" value="1"/>
</dbReference>